<dbReference type="InterPro" id="IPR007709">
    <property type="entry name" value="N-FG_amidohydro"/>
</dbReference>
<gene>
    <name evidence="1" type="ORF">ABH943_006816</name>
</gene>
<protein>
    <submittedName>
        <fullName evidence="1">N-formylglutamate deformylase</fullName>
        <ecNumber evidence="1">3.5.1.68</ecNumber>
    </submittedName>
</protein>
<proteinExistence type="predicted"/>
<keyword evidence="1" id="KW-0378">Hydrolase</keyword>
<dbReference type="Proteomes" id="UP001620514">
    <property type="component" value="Unassembled WGS sequence"/>
</dbReference>
<keyword evidence="2" id="KW-1185">Reference proteome</keyword>
<name>A0ABW8MSW3_9BURK</name>
<dbReference type="RefSeq" id="WP_404611887.1">
    <property type="nucleotide sequence ID" value="NZ_JBIYDN010000028.1"/>
</dbReference>
<evidence type="ECO:0000313" key="1">
    <source>
        <dbReference type="EMBL" id="MFK4446784.1"/>
    </source>
</evidence>
<organism evidence="1 2">
    <name type="scientific">Caballeronia udeis</name>
    <dbReference type="NCBI Taxonomy" id="1232866"/>
    <lineage>
        <taxon>Bacteria</taxon>
        <taxon>Pseudomonadati</taxon>
        <taxon>Pseudomonadota</taxon>
        <taxon>Betaproteobacteria</taxon>
        <taxon>Burkholderiales</taxon>
        <taxon>Burkholderiaceae</taxon>
        <taxon>Caballeronia</taxon>
    </lineage>
</organism>
<dbReference type="Gene3D" id="3.40.630.40">
    <property type="entry name" value="Zn-dependent exopeptidases"/>
    <property type="match status" value="1"/>
</dbReference>
<reference evidence="1 2" key="1">
    <citation type="submission" date="2024-11" db="EMBL/GenBank/DDBJ databases">
        <title>Using genomics to understand microbial adaptation to soil warming.</title>
        <authorList>
            <person name="Deangelis K.M. PhD."/>
        </authorList>
    </citation>
    <scope>NUCLEOTIDE SEQUENCE [LARGE SCALE GENOMIC DNA]</scope>
    <source>
        <strain evidence="1 2">GAS97</strain>
    </source>
</reference>
<evidence type="ECO:0000313" key="2">
    <source>
        <dbReference type="Proteomes" id="UP001620514"/>
    </source>
</evidence>
<comment type="caution">
    <text evidence="1">The sequence shown here is derived from an EMBL/GenBank/DDBJ whole genome shotgun (WGS) entry which is preliminary data.</text>
</comment>
<accession>A0ABW8MSW3</accession>
<dbReference type="EC" id="3.5.1.68" evidence="1"/>
<dbReference type="NCBIfam" id="TIGR02017">
    <property type="entry name" value="hutG_amidohyd"/>
    <property type="match status" value="1"/>
</dbReference>
<dbReference type="SUPFAM" id="SSF53187">
    <property type="entry name" value="Zn-dependent exopeptidases"/>
    <property type="match status" value="1"/>
</dbReference>
<dbReference type="Pfam" id="PF05013">
    <property type="entry name" value="FGase"/>
    <property type="match status" value="1"/>
</dbReference>
<sequence length="266" mass="29196">MTDQVFTLKRGTAPLLISIPHAGTQIPVDIAASMMPIAREVDDTDWHLERLYAFAVEMGASILVPANSRYVIDLNRPPDGANLYPGRDTTGLCPVDTFNSEALYSAGAAPSEGEIANRREKYWRPYHDALTEELARLKVMHGKALLWEAHSIRSHVPRFFDGKLSDFNFGTAGGESAVAGLAEKLEAMVLRQGAYTAVANGRFKGGYITRHYGAPQDGIHAVQLELSQVTYMEETRPYAYDEARAGEVAPLMRELVQCALDAVRAA</sequence>
<dbReference type="GO" id="GO:0050129">
    <property type="term" value="F:N-formylglutamate deformylase activity"/>
    <property type="evidence" value="ECO:0007669"/>
    <property type="project" value="UniProtKB-EC"/>
</dbReference>
<dbReference type="InterPro" id="IPR010247">
    <property type="entry name" value="HutG_amidohyd"/>
</dbReference>
<dbReference type="EMBL" id="JBIYDN010000028">
    <property type="protein sequence ID" value="MFK4446784.1"/>
    <property type="molecule type" value="Genomic_DNA"/>
</dbReference>